<dbReference type="InterPro" id="IPR038610">
    <property type="entry name" value="FliK-like_C_sf"/>
</dbReference>
<dbReference type="InterPro" id="IPR021136">
    <property type="entry name" value="Flagellar_hook_control-like_C"/>
</dbReference>
<feature type="compositionally biased region" description="Polar residues" evidence="1">
    <location>
        <begin position="139"/>
        <end position="149"/>
    </location>
</feature>
<evidence type="ECO:0000259" key="2">
    <source>
        <dbReference type="Pfam" id="PF02120"/>
    </source>
</evidence>
<dbReference type="AlphaFoldDB" id="A0A2Z3HVW9"/>
<feature type="compositionally biased region" description="Low complexity" evidence="1">
    <location>
        <begin position="250"/>
        <end position="261"/>
    </location>
</feature>
<reference evidence="4" key="1">
    <citation type="submission" date="2018-05" db="EMBL/GenBank/DDBJ databases">
        <title>Genome sequencing of Phenylobacterium sp. HYN0004.</title>
        <authorList>
            <person name="Yi H."/>
            <person name="Baek C."/>
        </authorList>
    </citation>
    <scope>NUCLEOTIDE SEQUENCE [LARGE SCALE GENOMIC DNA]</scope>
    <source>
        <strain evidence="4">HYN0004</strain>
    </source>
</reference>
<dbReference type="Gene3D" id="3.30.750.140">
    <property type="match status" value="1"/>
</dbReference>
<evidence type="ECO:0000313" key="3">
    <source>
        <dbReference type="EMBL" id="AWM76939.1"/>
    </source>
</evidence>
<proteinExistence type="predicted"/>
<dbReference type="EMBL" id="CP029479">
    <property type="protein sequence ID" value="AWM76939.1"/>
    <property type="molecule type" value="Genomic_DNA"/>
</dbReference>
<feature type="compositionally biased region" description="Basic and acidic residues" evidence="1">
    <location>
        <begin position="521"/>
        <end position="530"/>
    </location>
</feature>
<feature type="compositionally biased region" description="Basic and acidic residues" evidence="1">
    <location>
        <begin position="106"/>
        <end position="116"/>
    </location>
</feature>
<feature type="compositionally biased region" description="Low complexity" evidence="1">
    <location>
        <begin position="157"/>
        <end position="174"/>
    </location>
</feature>
<name>A0A2Z3HVW9_9CAUL</name>
<feature type="compositionally biased region" description="Low complexity" evidence="1">
    <location>
        <begin position="69"/>
        <end position="83"/>
    </location>
</feature>
<dbReference type="CDD" id="cd17470">
    <property type="entry name" value="T3SS_Flik_C"/>
    <property type="match status" value="1"/>
</dbReference>
<feature type="region of interest" description="Disordered" evidence="1">
    <location>
        <begin position="69"/>
        <end position="208"/>
    </location>
</feature>
<organism evidence="3 4">
    <name type="scientific">Phenylobacterium parvum</name>
    <dbReference type="NCBI Taxonomy" id="2201350"/>
    <lineage>
        <taxon>Bacteria</taxon>
        <taxon>Pseudomonadati</taxon>
        <taxon>Pseudomonadota</taxon>
        <taxon>Alphaproteobacteria</taxon>
        <taxon>Caulobacterales</taxon>
        <taxon>Caulobacteraceae</taxon>
        <taxon>Phenylobacterium</taxon>
    </lineage>
</organism>
<dbReference type="KEGG" id="phb:HYN04_03715"/>
<dbReference type="Pfam" id="PF02120">
    <property type="entry name" value="Flg_hook"/>
    <property type="match status" value="1"/>
</dbReference>
<accession>A0A2Z3HVW9</accession>
<keyword evidence="4" id="KW-1185">Reference proteome</keyword>
<dbReference type="Proteomes" id="UP000247763">
    <property type="component" value="Chromosome"/>
</dbReference>
<feature type="domain" description="Flagellar hook-length control protein-like C-terminal" evidence="2">
    <location>
        <begin position="418"/>
        <end position="497"/>
    </location>
</feature>
<feature type="region of interest" description="Disordered" evidence="1">
    <location>
        <begin position="248"/>
        <end position="406"/>
    </location>
</feature>
<protein>
    <recommendedName>
        <fullName evidence="2">Flagellar hook-length control protein-like C-terminal domain-containing protein</fullName>
    </recommendedName>
</protein>
<sequence length="552" mass="55540">MLESLAGILKSVRTPTEFPSGNLAPPSPELPAVEASVALAMELPPLPGVSREGLGLAFSAALRIEPGPGAEVEAGAAREPAPETSSRLAEMGIPGAFTPPPVQRPQEARSQPEPREGAAIPARLSPAASVAGTPPTTIPQPSARATSTAPIEMSPVGAPLAIAPTTPPAAAAPLQPVPGPVDGKLPEGLETGSVPVSDPRGLARAEAPLAAPVQGGVAPSPATPSPAAAVALALAPGVIAVTGQRLPGRAEAASSPPLEAADGPEVPGSPSPQAPVETARQAALLPTGVQVPEARASEARPATPRRREGAAAGDVPAALRPDDVGTSSQAQAQAPAPLPGAPRVEGRVEALQARADMPGSLSDDRDELAVRIEAADPAPTLSGAAPAVETRSSDLAGPEPAPLPARAGPETVLALAAQMARRLDDGVTRFDLELNPGDLGRVDVRLEIDAAGGIRAAFTFEDAHAAGELGRRADELQKSLESAGFNLSGGLTFDVAGDRSQGRNPGWADARDGRNPAPAAPEREAGREVPSDITEALSGRRMAARSGVDIRI</sequence>
<evidence type="ECO:0000256" key="1">
    <source>
        <dbReference type="SAM" id="MobiDB-lite"/>
    </source>
</evidence>
<evidence type="ECO:0000313" key="4">
    <source>
        <dbReference type="Proteomes" id="UP000247763"/>
    </source>
</evidence>
<dbReference type="OrthoDB" id="7203912at2"/>
<gene>
    <name evidence="3" type="ORF">HYN04_03715</name>
</gene>
<feature type="region of interest" description="Disordered" evidence="1">
    <location>
        <begin position="496"/>
        <end position="540"/>
    </location>
</feature>